<dbReference type="Gene3D" id="1.20.920.10">
    <property type="entry name" value="Bromodomain-like"/>
    <property type="match status" value="1"/>
</dbReference>
<dbReference type="AlphaFoldDB" id="D8M7N7"/>
<evidence type="ECO:0000313" key="5">
    <source>
        <dbReference type="Proteomes" id="UP000008312"/>
    </source>
</evidence>
<evidence type="ECO:0000256" key="2">
    <source>
        <dbReference type="PROSITE-ProRule" id="PRU00035"/>
    </source>
</evidence>
<dbReference type="InterPro" id="IPR001487">
    <property type="entry name" value="Bromodomain"/>
</dbReference>
<sequence>MELQAPLLKECLNLIVSFLKDPDLIDFYEPVKWKELGLIDYLQVIKNPMDLTTVKVRKGWEL</sequence>
<evidence type="ECO:0000259" key="3">
    <source>
        <dbReference type="PROSITE" id="PS50014"/>
    </source>
</evidence>
<dbReference type="EMBL" id="FN668672">
    <property type="protein sequence ID" value="CBK24076.2"/>
    <property type="molecule type" value="Genomic_DNA"/>
</dbReference>
<dbReference type="InParanoid" id="D8M7N7"/>
<accession>D8M7N7</accession>
<evidence type="ECO:0000256" key="1">
    <source>
        <dbReference type="ARBA" id="ARBA00023117"/>
    </source>
</evidence>
<dbReference type="RefSeq" id="XP_012898124.1">
    <property type="nucleotide sequence ID" value="XM_013042670.1"/>
</dbReference>
<dbReference type="Proteomes" id="UP000008312">
    <property type="component" value="Unassembled WGS sequence"/>
</dbReference>
<keyword evidence="5" id="KW-1185">Reference proteome</keyword>
<organism evidence="4">
    <name type="scientific">Blastocystis hominis</name>
    <dbReference type="NCBI Taxonomy" id="12968"/>
    <lineage>
        <taxon>Eukaryota</taxon>
        <taxon>Sar</taxon>
        <taxon>Stramenopiles</taxon>
        <taxon>Bigyra</taxon>
        <taxon>Opalozoa</taxon>
        <taxon>Opalinata</taxon>
        <taxon>Blastocystidae</taxon>
        <taxon>Blastocystis</taxon>
    </lineage>
</organism>
<protein>
    <recommendedName>
        <fullName evidence="3">Bromo domain-containing protein</fullName>
    </recommendedName>
</protein>
<dbReference type="GeneID" id="24923287"/>
<dbReference type="Pfam" id="PF00439">
    <property type="entry name" value="Bromodomain"/>
    <property type="match status" value="1"/>
</dbReference>
<evidence type="ECO:0000313" key="4">
    <source>
        <dbReference type="EMBL" id="CBK24076.2"/>
    </source>
</evidence>
<name>D8M7N7_BLAHO</name>
<reference evidence="4" key="1">
    <citation type="submission" date="2010-02" db="EMBL/GenBank/DDBJ databases">
        <title>Sequencing and annotation of the Blastocystis hominis genome.</title>
        <authorList>
            <person name="Wincker P."/>
        </authorList>
    </citation>
    <scope>NUCLEOTIDE SEQUENCE</scope>
    <source>
        <strain evidence="4">Singapore isolate B</strain>
    </source>
</reference>
<dbReference type="InterPro" id="IPR036427">
    <property type="entry name" value="Bromodomain-like_sf"/>
</dbReference>
<dbReference type="OrthoDB" id="21449at2759"/>
<proteinExistence type="predicted"/>
<dbReference type="PROSITE" id="PS50014">
    <property type="entry name" value="BROMODOMAIN_2"/>
    <property type="match status" value="1"/>
</dbReference>
<keyword evidence="1 2" id="KW-0103">Bromodomain</keyword>
<gene>
    <name evidence="4" type="ORF">GSBLH_T00007163001</name>
</gene>
<dbReference type="SUPFAM" id="SSF47370">
    <property type="entry name" value="Bromodomain"/>
    <property type="match status" value="1"/>
</dbReference>
<feature type="domain" description="Bromo" evidence="3">
    <location>
        <begin position="27"/>
        <end position="62"/>
    </location>
</feature>